<name>A0A8J7SLW1_9PROT</name>
<protein>
    <submittedName>
        <fullName evidence="2">Uncharacterized protein</fullName>
    </submittedName>
</protein>
<reference evidence="2" key="1">
    <citation type="submission" date="2021-04" db="EMBL/GenBank/DDBJ databases">
        <authorList>
            <person name="Zhang D.-C."/>
        </authorList>
    </citation>
    <scope>NUCLEOTIDE SEQUENCE</scope>
    <source>
        <strain evidence="2">CGMCC 1.15697</strain>
    </source>
</reference>
<evidence type="ECO:0000256" key="1">
    <source>
        <dbReference type="SAM" id="Phobius"/>
    </source>
</evidence>
<keyword evidence="1" id="KW-0812">Transmembrane</keyword>
<keyword evidence="1" id="KW-0472">Membrane</keyword>
<evidence type="ECO:0000313" key="2">
    <source>
        <dbReference type="EMBL" id="MBP5857058.1"/>
    </source>
</evidence>
<dbReference type="EMBL" id="JAGMWN010000003">
    <property type="protein sequence ID" value="MBP5857058.1"/>
    <property type="molecule type" value="Genomic_DNA"/>
</dbReference>
<keyword evidence="3" id="KW-1185">Reference proteome</keyword>
<organism evidence="2 3">
    <name type="scientific">Marivibrio halodurans</name>
    <dbReference type="NCBI Taxonomy" id="2039722"/>
    <lineage>
        <taxon>Bacteria</taxon>
        <taxon>Pseudomonadati</taxon>
        <taxon>Pseudomonadota</taxon>
        <taxon>Alphaproteobacteria</taxon>
        <taxon>Rhodospirillales</taxon>
        <taxon>Rhodospirillaceae</taxon>
        <taxon>Marivibrio</taxon>
    </lineage>
</organism>
<keyword evidence="1" id="KW-1133">Transmembrane helix</keyword>
<comment type="caution">
    <text evidence="2">The sequence shown here is derived from an EMBL/GenBank/DDBJ whole genome shotgun (WGS) entry which is preliminary data.</text>
</comment>
<evidence type="ECO:0000313" key="3">
    <source>
        <dbReference type="Proteomes" id="UP000672602"/>
    </source>
</evidence>
<sequence length="190" mass="22070">MSRLVLILKRLLVAAILVALTYVLYEPTWSAMKWIAWNWIRVDFVATCRVFEYDQTDDPNDFEFLDGPYSGEFLREVVAQWPETYPDIDLGIDDDGTLTVPLGFYLPVDPYWSKFGGNPEMEERGFSISAGAAYQIFQRRLAEGIDMAPYKQYEERVERWQKEDQPRKLYAPVCGFMDELARKDGSLARP</sequence>
<dbReference type="AlphaFoldDB" id="A0A8J7SLW1"/>
<feature type="transmembrane region" description="Helical" evidence="1">
    <location>
        <begin position="6"/>
        <end position="25"/>
    </location>
</feature>
<dbReference type="RefSeq" id="WP_210681623.1">
    <property type="nucleotide sequence ID" value="NZ_JAGMWN010000003.1"/>
</dbReference>
<accession>A0A8J7SLW1</accession>
<dbReference type="Proteomes" id="UP000672602">
    <property type="component" value="Unassembled WGS sequence"/>
</dbReference>
<gene>
    <name evidence="2" type="ORF">KAJ83_08560</name>
</gene>
<proteinExistence type="predicted"/>